<keyword evidence="4 6" id="KW-0472">Membrane</keyword>
<evidence type="ECO:0000256" key="4">
    <source>
        <dbReference type="ARBA" id="ARBA00023136"/>
    </source>
</evidence>
<name>A0ABY7U5Q9_9CORY</name>
<feature type="transmembrane region" description="Helical" evidence="6">
    <location>
        <begin position="223"/>
        <end position="244"/>
    </location>
</feature>
<organism evidence="8 9">
    <name type="scientific">Corynebacterium massiliense DSM 45435</name>
    <dbReference type="NCBI Taxonomy" id="1121364"/>
    <lineage>
        <taxon>Bacteria</taxon>
        <taxon>Bacillati</taxon>
        <taxon>Actinomycetota</taxon>
        <taxon>Actinomycetes</taxon>
        <taxon>Mycobacteriales</taxon>
        <taxon>Corynebacteriaceae</taxon>
        <taxon>Corynebacterium</taxon>
    </lineage>
</organism>
<evidence type="ECO:0000313" key="9">
    <source>
        <dbReference type="Proteomes" id="UP001220064"/>
    </source>
</evidence>
<dbReference type="EMBL" id="CP063189">
    <property type="protein sequence ID" value="WCZ32031.1"/>
    <property type="molecule type" value="Genomic_DNA"/>
</dbReference>
<feature type="transmembrane region" description="Helical" evidence="6">
    <location>
        <begin position="21"/>
        <end position="41"/>
    </location>
</feature>
<gene>
    <name evidence="8" type="ORF">CMASS_02865</name>
</gene>
<evidence type="ECO:0000256" key="5">
    <source>
        <dbReference type="ARBA" id="ARBA00023251"/>
    </source>
</evidence>
<evidence type="ECO:0000256" key="3">
    <source>
        <dbReference type="ARBA" id="ARBA00022989"/>
    </source>
</evidence>
<dbReference type="RefSeq" id="WP_022863632.1">
    <property type="nucleotide sequence ID" value="NZ_ATVG01000013.1"/>
</dbReference>
<evidence type="ECO:0000313" key="8">
    <source>
        <dbReference type="EMBL" id="WCZ32031.1"/>
    </source>
</evidence>
<keyword evidence="3 6" id="KW-1133">Transmembrane helix</keyword>
<feature type="transmembrane region" description="Helical" evidence="6">
    <location>
        <begin position="132"/>
        <end position="152"/>
    </location>
</feature>
<feature type="domain" description="ABC-2 type transporter transmembrane" evidence="7">
    <location>
        <begin position="9"/>
        <end position="186"/>
    </location>
</feature>
<dbReference type="PIRSF" id="PIRSF006648">
    <property type="entry name" value="DrrB"/>
    <property type="match status" value="1"/>
</dbReference>
<accession>A0ABY7U5Q9</accession>
<keyword evidence="9" id="KW-1185">Reference proteome</keyword>
<keyword evidence="2 6" id="KW-0812">Transmembrane</keyword>
<dbReference type="Proteomes" id="UP001220064">
    <property type="component" value="Chromosome"/>
</dbReference>
<dbReference type="InterPro" id="IPR013525">
    <property type="entry name" value="ABC2_TM"/>
</dbReference>
<protein>
    <submittedName>
        <fullName evidence="8">ABC-2 type transporter</fullName>
    </submittedName>
</protein>
<proteinExistence type="predicted"/>
<feature type="transmembrane region" description="Helical" evidence="6">
    <location>
        <begin position="53"/>
        <end position="77"/>
    </location>
</feature>
<evidence type="ECO:0000256" key="1">
    <source>
        <dbReference type="ARBA" id="ARBA00004141"/>
    </source>
</evidence>
<dbReference type="Pfam" id="PF01061">
    <property type="entry name" value="ABC2_membrane"/>
    <property type="match status" value="1"/>
</dbReference>
<evidence type="ECO:0000256" key="6">
    <source>
        <dbReference type="SAM" id="Phobius"/>
    </source>
</evidence>
<feature type="transmembrane region" description="Helical" evidence="6">
    <location>
        <begin position="164"/>
        <end position="183"/>
    </location>
</feature>
<evidence type="ECO:0000259" key="7">
    <source>
        <dbReference type="Pfam" id="PF01061"/>
    </source>
</evidence>
<keyword evidence="5" id="KW-0046">Antibiotic resistance</keyword>
<feature type="transmembrane region" description="Helical" evidence="6">
    <location>
        <begin position="98"/>
        <end position="120"/>
    </location>
</feature>
<dbReference type="InterPro" id="IPR000412">
    <property type="entry name" value="ABC_2_transport"/>
</dbReference>
<reference evidence="8 9" key="1">
    <citation type="submission" date="2020-10" db="EMBL/GenBank/DDBJ databases">
        <title>Complete genome sequence of Corynebacterium massiliense DSM 45435, type strain of Corynebacterium massiliense.</title>
        <authorList>
            <person name="Busche T."/>
            <person name="Kalinowski J."/>
            <person name="Ruckert C."/>
        </authorList>
    </citation>
    <scope>NUCLEOTIDE SEQUENCE [LARGE SCALE GENOMIC DNA]</scope>
    <source>
        <strain evidence="8 9">DSM 45435</strain>
    </source>
</reference>
<sequence>MNTAEFCLRNVKHALTNRTALFFHIVFPLFMYVFIGVILLNEDEDAGGFSARAYIAVVMALFGALMAAVSTSATIVTEQRTGWDRQLALTPLRPWQLALSRGAVTTAQTVLPVAAVYIVAAFTGAHMTAGQWVLTFLACVVTALPFGFYGTVMAQLIKTDKATGIASASVAVLMFVAGAFTPLTEAALRYARFTPLYGPVQIAHYPLAEGRIVTQEASVVHPLWWAVASIVAWTAIFVGASALLDNREKGRV</sequence>
<comment type="subcellular location">
    <subcellularLocation>
        <location evidence="1">Membrane</location>
        <topology evidence="1">Multi-pass membrane protein</topology>
    </subcellularLocation>
</comment>
<evidence type="ECO:0000256" key="2">
    <source>
        <dbReference type="ARBA" id="ARBA00022692"/>
    </source>
</evidence>